<organism evidence="3 4">
    <name type="scientific">Lapidilactobacillus dextrinicus DSM 20335</name>
    <dbReference type="NCBI Taxonomy" id="1423738"/>
    <lineage>
        <taxon>Bacteria</taxon>
        <taxon>Bacillati</taxon>
        <taxon>Bacillota</taxon>
        <taxon>Bacilli</taxon>
        <taxon>Lactobacillales</taxon>
        <taxon>Lactobacillaceae</taxon>
        <taxon>Lapidilactobacillus</taxon>
    </lineage>
</organism>
<dbReference type="STRING" id="1423738.FC84_GL000739"/>
<gene>
    <name evidence="3" type="ORF">FC84_GL000739</name>
</gene>
<dbReference type="AlphaFoldDB" id="A0A0R2BIY8"/>
<feature type="compositionally biased region" description="Acidic residues" evidence="2">
    <location>
        <begin position="207"/>
        <end position="223"/>
    </location>
</feature>
<keyword evidence="1" id="KW-0175">Coiled coil</keyword>
<evidence type="ECO:0000256" key="1">
    <source>
        <dbReference type="SAM" id="Coils"/>
    </source>
</evidence>
<feature type="compositionally biased region" description="Acidic residues" evidence="2">
    <location>
        <begin position="251"/>
        <end position="268"/>
    </location>
</feature>
<feature type="coiled-coil region" evidence="1">
    <location>
        <begin position="108"/>
        <end position="135"/>
    </location>
</feature>
<proteinExistence type="predicted"/>
<dbReference type="EMBL" id="AYYK01000016">
    <property type="protein sequence ID" value="KRM78482.1"/>
    <property type="molecule type" value="Genomic_DNA"/>
</dbReference>
<reference evidence="3 4" key="1">
    <citation type="journal article" date="2015" name="Genome Announc.">
        <title>Expanding the biotechnology potential of lactobacilli through comparative genomics of 213 strains and associated genera.</title>
        <authorList>
            <person name="Sun Z."/>
            <person name="Harris H.M."/>
            <person name="McCann A."/>
            <person name="Guo C."/>
            <person name="Argimon S."/>
            <person name="Zhang W."/>
            <person name="Yang X."/>
            <person name="Jeffery I.B."/>
            <person name="Cooney J.C."/>
            <person name="Kagawa T.F."/>
            <person name="Liu W."/>
            <person name="Song Y."/>
            <person name="Salvetti E."/>
            <person name="Wrobel A."/>
            <person name="Rasinkangas P."/>
            <person name="Parkhill J."/>
            <person name="Rea M.C."/>
            <person name="O'Sullivan O."/>
            <person name="Ritari J."/>
            <person name="Douillard F.P."/>
            <person name="Paul Ross R."/>
            <person name="Yang R."/>
            <person name="Briner A.E."/>
            <person name="Felis G.E."/>
            <person name="de Vos W.M."/>
            <person name="Barrangou R."/>
            <person name="Klaenhammer T.R."/>
            <person name="Caufield P.W."/>
            <person name="Cui Y."/>
            <person name="Zhang H."/>
            <person name="O'Toole P.W."/>
        </authorList>
    </citation>
    <scope>NUCLEOTIDE SEQUENCE [LARGE SCALE GENOMIC DNA]</scope>
    <source>
        <strain evidence="3 4">DSM 20335</strain>
    </source>
</reference>
<comment type="caution">
    <text evidence="3">The sequence shown here is derived from an EMBL/GenBank/DDBJ whole genome shotgun (WGS) entry which is preliminary data.</text>
</comment>
<feature type="compositionally biased region" description="Low complexity" evidence="2">
    <location>
        <begin position="165"/>
        <end position="176"/>
    </location>
</feature>
<protein>
    <recommendedName>
        <fullName evidence="5">HTH merR-type domain-containing protein</fullName>
    </recommendedName>
</protein>
<dbReference type="SUPFAM" id="SSF46955">
    <property type="entry name" value="Putative DNA-binding domain"/>
    <property type="match status" value="1"/>
</dbReference>
<dbReference type="PATRIC" id="fig|1423738.3.peg.748"/>
<evidence type="ECO:0008006" key="5">
    <source>
        <dbReference type="Google" id="ProtNLM"/>
    </source>
</evidence>
<dbReference type="InterPro" id="IPR009061">
    <property type="entry name" value="DNA-bd_dom_put_sf"/>
</dbReference>
<feature type="region of interest" description="Disordered" evidence="2">
    <location>
        <begin position="158"/>
        <end position="181"/>
    </location>
</feature>
<evidence type="ECO:0000313" key="4">
    <source>
        <dbReference type="Proteomes" id="UP000051813"/>
    </source>
</evidence>
<feature type="compositionally biased region" description="Basic residues" evidence="2">
    <location>
        <begin position="294"/>
        <end position="303"/>
    </location>
</feature>
<evidence type="ECO:0000313" key="3">
    <source>
        <dbReference type="EMBL" id="KRM78482.1"/>
    </source>
</evidence>
<dbReference type="Proteomes" id="UP000051813">
    <property type="component" value="Unassembled WGS sequence"/>
</dbReference>
<evidence type="ECO:0000256" key="2">
    <source>
        <dbReference type="SAM" id="MobiDB-lite"/>
    </source>
</evidence>
<keyword evidence="4" id="KW-1185">Reference proteome</keyword>
<dbReference type="Gene3D" id="1.10.1660.10">
    <property type="match status" value="1"/>
</dbReference>
<sequence>MFKLMDTTYTPSQVAEKLHISVPTLRKYSLLIEEAANNSNYFPRNHQNVRSYTEKDLKDIQELVDYSKQNNLTLQKAAVKIFGDATKANDTAATTKKTESDAALTAQIQAFSEQLKKTTEEVAVLTKRLDNLEATAPVVEVDHDEDEQEPQVLKTISLTPKAEETTNTTAEPNETPDSGLNFTEPVMATSVATAVDQSTEEVAPAVESDDDIETPAEVEEVTTDEAQPVDAETTDTVSSNLEAAEPKVEEVTDADSAEVDEAVGEEAETTVSTEEPATADEEESHQEESENKKKSWWQKMLKK</sequence>
<feature type="region of interest" description="Disordered" evidence="2">
    <location>
        <begin position="198"/>
        <end position="303"/>
    </location>
</feature>
<name>A0A0R2BIY8_9LACO</name>
<accession>A0A0R2BIY8</accession>